<feature type="compositionally biased region" description="Basic residues" evidence="1">
    <location>
        <begin position="8"/>
        <end position="26"/>
    </location>
</feature>
<proteinExistence type="predicted"/>
<feature type="region of interest" description="Disordered" evidence="1">
    <location>
        <begin position="1"/>
        <end position="61"/>
    </location>
</feature>
<dbReference type="EMBL" id="JADCJZ010000001">
    <property type="protein sequence ID" value="MBE5023392.1"/>
    <property type="molecule type" value="Genomic_DNA"/>
</dbReference>
<dbReference type="Proteomes" id="UP001194273">
    <property type="component" value="Unassembled WGS sequence"/>
</dbReference>
<gene>
    <name evidence="3" type="ORF">INF26_00770</name>
</gene>
<keyword evidence="4" id="KW-1185">Reference proteome</keyword>
<evidence type="ECO:0000313" key="3">
    <source>
        <dbReference type="EMBL" id="MBE5023392.1"/>
    </source>
</evidence>
<organism evidence="3 4">
    <name type="scientific">Thermophilibacter gallinarum</name>
    <dbReference type="NCBI Taxonomy" id="2779357"/>
    <lineage>
        <taxon>Bacteria</taxon>
        <taxon>Bacillati</taxon>
        <taxon>Actinomycetota</taxon>
        <taxon>Coriobacteriia</taxon>
        <taxon>Coriobacteriales</taxon>
        <taxon>Atopobiaceae</taxon>
        <taxon>Thermophilibacter</taxon>
    </lineage>
</organism>
<evidence type="ECO:0008006" key="5">
    <source>
        <dbReference type="Google" id="ProtNLM"/>
    </source>
</evidence>
<evidence type="ECO:0000313" key="4">
    <source>
        <dbReference type="Proteomes" id="UP001194273"/>
    </source>
</evidence>
<keyword evidence="2" id="KW-0472">Membrane</keyword>
<keyword evidence="2" id="KW-0812">Transmembrane</keyword>
<name>A0ABR9QQQ7_9ACTN</name>
<dbReference type="RefSeq" id="WP_193528850.1">
    <property type="nucleotide sequence ID" value="NZ_JADCJZ010000001.1"/>
</dbReference>
<sequence length="188" mass="20546">MSDEKTKSRPTKRPKAAKKAVPKTAKKTPAPARPTAAAARAARSGQGSTRDGGSSAPRLTPDAARDFASRHRAPLVAVVVAVFVIVALYGPFRSLYQAWRDNGMLLEQRVQTDEESAELEGDINSLMTEDGIKDEARERGYVESGETRIVVEGLDAEDDASADEQDGESETPWYLRVTDFLFQYKAQS</sequence>
<keyword evidence="2" id="KW-1133">Transmembrane helix</keyword>
<accession>A0ABR9QQQ7</accession>
<evidence type="ECO:0000256" key="2">
    <source>
        <dbReference type="SAM" id="Phobius"/>
    </source>
</evidence>
<protein>
    <recommendedName>
        <fullName evidence="5">Septum formation initiator</fullName>
    </recommendedName>
</protein>
<feature type="transmembrane region" description="Helical" evidence="2">
    <location>
        <begin position="73"/>
        <end position="92"/>
    </location>
</feature>
<comment type="caution">
    <text evidence="3">The sequence shown here is derived from an EMBL/GenBank/DDBJ whole genome shotgun (WGS) entry which is preliminary data.</text>
</comment>
<evidence type="ECO:0000256" key="1">
    <source>
        <dbReference type="SAM" id="MobiDB-lite"/>
    </source>
</evidence>
<feature type="compositionally biased region" description="Low complexity" evidence="1">
    <location>
        <begin position="27"/>
        <end position="43"/>
    </location>
</feature>
<reference evidence="3 4" key="1">
    <citation type="submission" date="2020-10" db="EMBL/GenBank/DDBJ databases">
        <title>ChiBAC.</title>
        <authorList>
            <person name="Zenner C."/>
            <person name="Hitch T.C.A."/>
            <person name="Clavel T."/>
        </authorList>
    </citation>
    <scope>NUCLEOTIDE SEQUENCE [LARGE SCALE GENOMIC DNA]</scope>
    <source>
        <strain evidence="3 4">DSM 107455</strain>
    </source>
</reference>